<gene>
    <name evidence="2" type="ORF">GCM10009560_23060</name>
</gene>
<evidence type="ECO:0000313" key="3">
    <source>
        <dbReference type="Proteomes" id="UP001501578"/>
    </source>
</evidence>
<evidence type="ECO:0000259" key="1">
    <source>
        <dbReference type="Pfam" id="PF07687"/>
    </source>
</evidence>
<evidence type="ECO:0000313" key="2">
    <source>
        <dbReference type="EMBL" id="GAA0923240.1"/>
    </source>
</evidence>
<dbReference type="NCBIfam" id="TIGR01891">
    <property type="entry name" value="amidohydrolases"/>
    <property type="match status" value="1"/>
</dbReference>
<feature type="domain" description="Peptidase M20 dimerisation" evidence="1">
    <location>
        <begin position="194"/>
        <end position="289"/>
    </location>
</feature>
<dbReference type="Proteomes" id="UP001501578">
    <property type="component" value="Unassembled WGS sequence"/>
</dbReference>
<proteinExistence type="predicted"/>
<accession>A0ABN1P5Y3</accession>
<dbReference type="InterPro" id="IPR036264">
    <property type="entry name" value="Bact_exopeptidase_dim_dom"/>
</dbReference>
<comment type="caution">
    <text evidence="2">The sequence shown here is derived from an EMBL/GenBank/DDBJ whole genome shotgun (WGS) entry which is preliminary data.</text>
</comment>
<dbReference type="Pfam" id="PF01546">
    <property type="entry name" value="Peptidase_M20"/>
    <property type="match status" value="1"/>
</dbReference>
<dbReference type="Pfam" id="PF07687">
    <property type="entry name" value="M20_dimer"/>
    <property type="match status" value="1"/>
</dbReference>
<dbReference type="InterPro" id="IPR011650">
    <property type="entry name" value="Peptidase_M20_dimer"/>
</dbReference>
<dbReference type="PIRSF" id="PIRSF005962">
    <property type="entry name" value="Pept_M20D_amidohydro"/>
    <property type="match status" value="1"/>
</dbReference>
<dbReference type="Gene3D" id="3.30.70.360">
    <property type="match status" value="1"/>
</dbReference>
<dbReference type="SUPFAM" id="SSF53187">
    <property type="entry name" value="Zn-dependent exopeptidases"/>
    <property type="match status" value="1"/>
</dbReference>
<dbReference type="CDD" id="cd08014">
    <property type="entry name" value="M20_Acy1-like"/>
    <property type="match status" value="1"/>
</dbReference>
<dbReference type="InterPro" id="IPR002933">
    <property type="entry name" value="Peptidase_M20"/>
</dbReference>
<dbReference type="SUPFAM" id="SSF55031">
    <property type="entry name" value="Bacterial exopeptidase dimerisation domain"/>
    <property type="match status" value="1"/>
</dbReference>
<protein>
    <submittedName>
        <fullName evidence="2">M20 family metallopeptidase</fullName>
    </submittedName>
</protein>
<sequence>MRGRELRGELDAFLAETEKDLVAFRRDVHMHPELAFAEYRTTGLIAERLTAAGLVPRVLPRGSGIICDVGSGDGPTIGLRADIDALPLQDEKSVSYRSTVPGACHACGHDVHTAILLGTSLFLAQQAAAGLLPGRVRLIFQPAEELPGGAREVMAHGGISGLDRIFGLHCDPRVDVGQVGLKSGPITSACDKLVIRVKGPGGHTARPHLTADLVFALAKILTELPAALSRRVDPRSSLSLVWGKVEAGSAANAIPDDGVAEGTVRCLDESAWHAAPDLIKALLESVAGAYGVEAEMEYTRGVPPVVNDEVSVELLAEAAERALGPGSVVPTQQSLGGEDFAWYLESIPGAFARLGTRSPETGVTYDIHQGTFDIDERAIGQGVRLMAATAFTALWQGARVMDPAVTSALA</sequence>
<dbReference type="EMBL" id="BAAAHQ010000009">
    <property type="protein sequence ID" value="GAA0923240.1"/>
    <property type="molecule type" value="Genomic_DNA"/>
</dbReference>
<dbReference type="PANTHER" id="PTHR11014">
    <property type="entry name" value="PEPTIDASE M20 FAMILY MEMBER"/>
    <property type="match status" value="1"/>
</dbReference>
<dbReference type="Gene3D" id="3.40.630.10">
    <property type="entry name" value="Zn peptidases"/>
    <property type="match status" value="1"/>
</dbReference>
<reference evidence="2 3" key="1">
    <citation type="journal article" date="2019" name="Int. J. Syst. Evol. Microbiol.">
        <title>The Global Catalogue of Microorganisms (GCM) 10K type strain sequencing project: providing services to taxonomists for standard genome sequencing and annotation.</title>
        <authorList>
            <consortium name="The Broad Institute Genomics Platform"/>
            <consortium name="The Broad Institute Genome Sequencing Center for Infectious Disease"/>
            <person name="Wu L."/>
            <person name="Ma J."/>
        </authorList>
    </citation>
    <scope>NUCLEOTIDE SEQUENCE [LARGE SCALE GENOMIC DNA]</scope>
    <source>
        <strain evidence="2 3">JCM 11136</strain>
    </source>
</reference>
<dbReference type="PANTHER" id="PTHR11014:SF63">
    <property type="entry name" value="METALLOPEPTIDASE, PUTATIVE (AFU_ORTHOLOGUE AFUA_6G09600)-RELATED"/>
    <property type="match status" value="1"/>
</dbReference>
<organism evidence="2 3">
    <name type="scientific">Nonomuraea longicatena</name>
    <dbReference type="NCBI Taxonomy" id="83682"/>
    <lineage>
        <taxon>Bacteria</taxon>
        <taxon>Bacillati</taxon>
        <taxon>Actinomycetota</taxon>
        <taxon>Actinomycetes</taxon>
        <taxon>Streptosporangiales</taxon>
        <taxon>Streptosporangiaceae</taxon>
        <taxon>Nonomuraea</taxon>
    </lineage>
</organism>
<name>A0ABN1P5Y3_9ACTN</name>
<dbReference type="InterPro" id="IPR017439">
    <property type="entry name" value="Amidohydrolase"/>
</dbReference>
<keyword evidence="3" id="KW-1185">Reference proteome</keyword>
<dbReference type="RefSeq" id="WP_343949773.1">
    <property type="nucleotide sequence ID" value="NZ_BAAAHQ010000009.1"/>
</dbReference>